<proteinExistence type="predicted"/>
<sequence>MSGFRGNNYQKFDAEGGGELGRKRSLIRPERQRMDSSHPRFHYTQVASQQASHLRIHPSDTGLDPVNDAAPFHPAALNMLEVPEEGIPLMAISEDTFKQDRELIEPNDERQVRPYLKRGVPPSAAVKKEKSDIYFWKVYCYFITFWAPSPLLRLFGMKTKSRQFAWREKIALISCIIYVAGVVLYLTFGFTSTVCLAPGVKIKNGAVSTSNLIINGRVYDLSLSQHPVAAGVPEGSNVLYPPVNAGGQDASFLFQNVNGHCRDVIVPRDNCTIPHNGSSLAWYMPCRVFSQHGADYINTTEEFYQGWACHTSSLSREAYYSLLVAGNVYFTWNDVRNFSRNLVVYSGTVLDLDLLKYLEADNVEYPALFDELRQERYRGHDISLVLSAAADRSAAQCLTEIIRVGVIDSESVGCIASKVVLVVSLVFILSVVVFKFILACYYKWVVSRKQGAEEIDNKTMTEREREIELWSNNLNTLVPDLGRRATANHPGGSQFRLVKTNRQSVFYQAAQANQDLMDLASKPESEQPLFKYTTMGTQAAERAARDMHKSERQRRARNTRFVYSHQLSVDMFSKSFAQMDMLPEHITTLGHDLCHPDVEPQKPHTFEPYGYPLVYIICMITAYSEDENALRTTMDSVANTDYPSSNKLLVVVCDGLIKGSGNDRTTPDIVLGLMTDFCVPKEEVQAHSYVAVARGVKRHNTAKVYAGFYKCSATGEADKPPQRVPVILIVKCGTPEEANGPKPGNRGKRDSQIILMSFLQKVTFDERMTALEFAILESIWRVTGIMADFYELLLMVDADTKVFPDCLTHMCGEMVRDPLIMGLCGETKIANKSQSWVTMIQVFEYYISHHQAKAFESVFGGVTCLPGCFCMYRIKAPKGNYGYWVPILANPDIVERYSDNEVDSLHKKNLLLLGEDRYLSALMLRTFPKRKQVFVSKAACKTVVPAKFLVLLSQRRRWINSTVHNLMELVLVKDLCGTFCFSMQFVIFMELIGTLCLPAAISFTFYVLVIAIAGRLTPVLPLSIMAILLGLPGCLIVITVSSLKYVFYFFLYLLALPIWNFVLPTYAFWKFDDFSWGETRTVTGEGKGEHGVADGEFDSSKILMKRWREWEQERLASRPGLEPPSAVYNPSELDQYSASP</sequence>
<dbReference type="SUPFAM" id="SSF53448">
    <property type="entry name" value="Nucleotide-diphospho-sugar transferases"/>
    <property type="match status" value="1"/>
</dbReference>
<protein>
    <recommendedName>
        <fullName evidence="2">chitin synthase</fullName>
        <ecNumber evidence="2">2.4.1.16</ecNumber>
    </recommendedName>
</protein>
<dbReference type="InterPro" id="IPR004835">
    <property type="entry name" value="Chitin_synth"/>
</dbReference>
<feature type="transmembrane region" description="Helical" evidence="11">
    <location>
        <begin position="419"/>
        <end position="442"/>
    </location>
</feature>
<keyword evidence="3" id="KW-1003">Cell membrane</keyword>
<feature type="transmembrane region" description="Helical" evidence="11">
    <location>
        <begin position="1019"/>
        <end position="1038"/>
    </location>
</feature>
<evidence type="ECO:0000256" key="2">
    <source>
        <dbReference type="ARBA" id="ARBA00012543"/>
    </source>
</evidence>
<dbReference type="InterPro" id="IPR029044">
    <property type="entry name" value="Nucleotide-diphossugar_trans"/>
</dbReference>
<keyword evidence="6 11" id="KW-0812">Transmembrane</keyword>
<keyword evidence="5" id="KW-0808">Transferase</keyword>
<dbReference type="OrthoDB" id="370884at2759"/>
<dbReference type="InterPro" id="IPR054295">
    <property type="entry name" value="CHS4-like_dom"/>
</dbReference>
<dbReference type="GO" id="GO:0006031">
    <property type="term" value="P:chitin biosynthetic process"/>
    <property type="evidence" value="ECO:0007669"/>
    <property type="project" value="TreeGrafter"/>
</dbReference>
<dbReference type="PANTHER" id="PTHR22914">
    <property type="entry name" value="CHITIN SYNTHASE"/>
    <property type="match status" value="1"/>
</dbReference>
<dbReference type="CDD" id="cd04190">
    <property type="entry name" value="Chitin_synth_C"/>
    <property type="match status" value="1"/>
</dbReference>
<dbReference type="GO" id="GO:0005886">
    <property type="term" value="C:plasma membrane"/>
    <property type="evidence" value="ECO:0007669"/>
    <property type="project" value="UniProtKB-SubCell"/>
</dbReference>
<dbReference type="PANTHER" id="PTHR22914:SF16">
    <property type="entry name" value="CHITIN SYNTHASE 3"/>
    <property type="match status" value="1"/>
</dbReference>
<evidence type="ECO:0000256" key="4">
    <source>
        <dbReference type="ARBA" id="ARBA00022676"/>
    </source>
</evidence>
<dbReference type="GO" id="GO:0004100">
    <property type="term" value="F:chitin synthase activity"/>
    <property type="evidence" value="ECO:0007669"/>
    <property type="project" value="UniProtKB-EC"/>
</dbReference>
<name>A0A4P9ZA99_9ASCO</name>
<evidence type="ECO:0000256" key="11">
    <source>
        <dbReference type="SAM" id="Phobius"/>
    </source>
</evidence>
<evidence type="ECO:0000256" key="3">
    <source>
        <dbReference type="ARBA" id="ARBA00022475"/>
    </source>
</evidence>
<feature type="compositionally biased region" description="Basic and acidic residues" evidence="10">
    <location>
        <begin position="27"/>
        <end position="37"/>
    </location>
</feature>
<feature type="transmembrane region" description="Helical" evidence="11">
    <location>
        <begin position="170"/>
        <end position="188"/>
    </location>
</feature>
<evidence type="ECO:0000256" key="8">
    <source>
        <dbReference type="ARBA" id="ARBA00023136"/>
    </source>
</evidence>
<keyword evidence="7 11" id="KW-1133">Transmembrane helix</keyword>
<dbReference type="AlphaFoldDB" id="A0A4P9ZA99"/>
<gene>
    <name evidence="13" type="ORF">METBISCDRAFT_27981</name>
</gene>
<evidence type="ECO:0000313" key="13">
    <source>
        <dbReference type="EMBL" id="RKP29734.1"/>
    </source>
</evidence>
<organism evidence="13 14">
    <name type="scientific">Metschnikowia bicuspidata</name>
    <dbReference type="NCBI Taxonomy" id="27322"/>
    <lineage>
        <taxon>Eukaryota</taxon>
        <taxon>Fungi</taxon>
        <taxon>Dikarya</taxon>
        <taxon>Ascomycota</taxon>
        <taxon>Saccharomycotina</taxon>
        <taxon>Pichiomycetes</taxon>
        <taxon>Metschnikowiaceae</taxon>
        <taxon>Metschnikowia</taxon>
    </lineage>
</organism>
<dbReference type="Pfam" id="PF22997">
    <property type="entry name" value="CHS4"/>
    <property type="match status" value="1"/>
</dbReference>
<keyword evidence="8 11" id="KW-0472">Membrane</keyword>
<feature type="domain" description="Chitin synthase 4-like" evidence="12">
    <location>
        <begin position="328"/>
        <end position="406"/>
    </location>
</feature>
<dbReference type="Proteomes" id="UP000268321">
    <property type="component" value="Unassembled WGS sequence"/>
</dbReference>
<feature type="transmembrane region" description="Helical" evidence="11">
    <location>
        <begin position="133"/>
        <end position="149"/>
    </location>
</feature>
<evidence type="ECO:0000256" key="5">
    <source>
        <dbReference type="ARBA" id="ARBA00022679"/>
    </source>
</evidence>
<keyword evidence="9" id="KW-0325">Glycoprotein</keyword>
<evidence type="ECO:0000259" key="12">
    <source>
        <dbReference type="Pfam" id="PF22997"/>
    </source>
</evidence>
<feature type="transmembrane region" description="Helical" evidence="11">
    <location>
        <begin position="991"/>
        <end position="1013"/>
    </location>
</feature>
<comment type="subcellular location">
    <subcellularLocation>
        <location evidence="1">Cell membrane</location>
        <topology evidence="1">Multi-pass membrane protein</topology>
    </subcellularLocation>
</comment>
<evidence type="ECO:0000256" key="10">
    <source>
        <dbReference type="SAM" id="MobiDB-lite"/>
    </source>
</evidence>
<dbReference type="EMBL" id="ML004476">
    <property type="protein sequence ID" value="RKP29734.1"/>
    <property type="molecule type" value="Genomic_DNA"/>
</dbReference>
<keyword evidence="14" id="KW-1185">Reference proteome</keyword>
<reference evidence="14" key="1">
    <citation type="journal article" date="2018" name="Nat. Microbiol.">
        <title>Leveraging single-cell genomics to expand the fungal tree of life.</title>
        <authorList>
            <person name="Ahrendt S.R."/>
            <person name="Quandt C.A."/>
            <person name="Ciobanu D."/>
            <person name="Clum A."/>
            <person name="Salamov A."/>
            <person name="Andreopoulos B."/>
            <person name="Cheng J.F."/>
            <person name="Woyke T."/>
            <person name="Pelin A."/>
            <person name="Henrissat B."/>
            <person name="Reynolds N.K."/>
            <person name="Benny G.L."/>
            <person name="Smith M.E."/>
            <person name="James T.Y."/>
            <person name="Grigoriev I.V."/>
        </authorList>
    </citation>
    <scope>NUCLEOTIDE SEQUENCE [LARGE SCALE GENOMIC DNA]</scope>
    <source>
        <strain evidence="14">Baker2002</strain>
    </source>
</reference>
<evidence type="ECO:0000256" key="6">
    <source>
        <dbReference type="ARBA" id="ARBA00022692"/>
    </source>
</evidence>
<feature type="region of interest" description="Disordered" evidence="10">
    <location>
        <begin position="1"/>
        <end position="37"/>
    </location>
</feature>
<accession>A0A4P9ZA99</accession>
<dbReference type="Pfam" id="PF03142">
    <property type="entry name" value="Chitin_synth_2"/>
    <property type="match status" value="1"/>
</dbReference>
<evidence type="ECO:0000256" key="7">
    <source>
        <dbReference type="ARBA" id="ARBA00022989"/>
    </source>
</evidence>
<keyword evidence="4" id="KW-0328">Glycosyltransferase</keyword>
<evidence type="ECO:0000256" key="1">
    <source>
        <dbReference type="ARBA" id="ARBA00004651"/>
    </source>
</evidence>
<evidence type="ECO:0000313" key="14">
    <source>
        <dbReference type="Proteomes" id="UP000268321"/>
    </source>
</evidence>
<evidence type="ECO:0000256" key="9">
    <source>
        <dbReference type="ARBA" id="ARBA00023180"/>
    </source>
</evidence>
<feature type="compositionally biased region" description="Polar residues" evidence="10">
    <location>
        <begin position="1"/>
        <end position="10"/>
    </location>
</feature>
<feature type="region of interest" description="Disordered" evidence="10">
    <location>
        <begin position="1115"/>
        <end position="1140"/>
    </location>
</feature>
<dbReference type="EC" id="2.4.1.16" evidence="2"/>
<dbReference type="GO" id="GO:0030428">
    <property type="term" value="C:cell septum"/>
    <property type="evidence" value="ECO:0007669"/>
    <property type="project" value="TreeGrafter"/>
</dbReference>
<feature type="transmembrane region" description="Helical" evidence="11">
    <location>
        <begin position="1045"/>
        <end position="1069"/>
    </location>
</feature>